<feature type="region of interest" description="Disordered" evidence="1">
    <location>
        <begin position="1"/>
        <end position="60"/>
    </location>
</feature>
<organism evidence="2 3">
    <name type="scientific">Candidozyma haemuli</name>
    <dbReference type="NCBI Taxonomy" id="45357"/>
    <lineage>
        <taxon>Eukaryota</taxon>
        <taxon>Fungi</taxon>
        <taxon>Dikarya</taxon>
        <taxon>Ascomycota</taxon>
        <taxon>Saccharomycotina</taxon>
        <taxon>Pichiomycetes</taxon>
        <taxon>Metschnikowiaceae</taxon>
        <taxon>Candidozyma</taxon>
    </lineage>
</organism>
<keyword evidence="3" id="KW-1185">Reference proteome</keyword>
<evidence type="ECO:0000313" key="3">
    <source>
        <dbReference type="Proteomes" id="UP000244309"/>
    </source>
</evidence>
<name>A0A2V1AVJ5_9ASCO</name>
<sequence>MSDWASKLQRKDSVKEGPKEKPKTAPKETQKENAASPPAPAPAQTDKAKPVTKNEASDFNGTELAAFLKKSYSTALEEAKKDKAGEKSRIYRSLDSHSGWTKANGNKKEDRHVSIVTEVTRQVAAGQKSRR</sequence>
<feature type="compositionally biased region" description="Basic and acidic residues" evidence="1">
    <location>
        <begin position="9"/>
        <end position="31"/>
    </location>
</feature>
<evidence type="ECO:0000256" key="1">
    <source>
        <dbReference type="SAM" id="MobiDB-lite"/>
    </source>
</evidence>
<dbReference type="VEuPathDB" id="FungiDB:CXQ85_000527"/>
<evidence type="ECO:0000313" key="2">
    <source>
        <dbReference type="EMBL" id="PVH21546.1"/>
    </source>
</evidence>
<proteinExistence type="predicted"/>
<dbReference type="RefSeq" id="XP_025342486.1">
    <property type="nucleotide sequence ID" value="XM_025484271.1"/>
</dbReference>
<accession>A0A2V1AVJ5</accession>
<reference evidence="2 3" key="1">
    <citation type="submission" date="2017-12" db="EMBL/GenBank/DDBJ databases">
        <title>Genome Sequence of a Multidrug-Resistant Candida haemulonii Isolate from a Patient with Chronic Leg Ulcers in Israel.</title>
        <authorList>
            <person name="Chow N.A."/>
            <person name="Gade L."/>
            <person name="Batra D."/>
            <person name="Rowe L.A."/>
            <person name="Ben-Ami R."/>
            <person name="Loparev V.N."/>
            <person name="Litvintseva A.P."/>
        </authorList>
    </citation>
    <scope>NUCLEOTIDE SEQUENCE [LARGE SCALE GENOMIC DNA]</scope>
    <source>
        <strain evidence="2 3">B11899</strain>
    </source>
</reference>
<gene>
    <name evidence="2" type="ORF">CXQ85_000527</name>
</gene>
<comment type="caution">
    <text evidence="2">The sequence shown here is derived from an EMBL/GenBank/DDBJ whole genome shotgun (WGS) entry which is preliminary data.</text>
</comment>
<dbReference type="EMBL" id="PKFO01000005">
    <property type="protein sequence ID" value="PVH21546.1"/>
    <property type="molecule type" value="Genomic_DNA"/>
</dbReference>
<dbReference type="OrthoDB" id="10463229at2759"/>
<dbReference type="GeneID" id="37005860"/>
<protein>
    <submittedName>
        <fullName evidence="2">Uncharacterized protein</fullName>
    </submittedName>
</protein>
<dbReference type="AlphaFoldDB" id="A0A2V1AVJ5"/>
<dbReference type="Proteomes" id="UP000244309">
    <property type="component" value="Unassembled WGS sequence"/>
</dbReference>